<evidence type="ECO:0000313" key="5">
    <source>
        <dbReference type="EMBL" id="GGM30779.1"/>
    </source>
</evidence>
<evidence type="ECO:0000259" key="4">
    <source>
        <dbReference type="Pfam" id="PF01420"/>
    </source>
</evidence>
<keyword evidence="6" id="KW-1185">Reference proteome</keyword>
<name>A0ABQ2H4I8_9PSED</name>
<dbReference type="Proteomes" id="UP000616499">
    <property type="component" value="Unassembled WGS sequence"/>
</dbReference>
<accession>A0ABQ2H4I8</accession>
<comment type="similarity">
    <text evidence="1">Belongs to the type-I restriction system S methylase family.</text>
</comment>
<evidence type="ECO:0000256" key="2">
    <source>
        <dbReference type="ARBA" id="ARBA00022747"/>
    </source>
</evidence>
<dbReference type="InterPro" id="IPR044946">
    <property type="entry name" value="Restrct_endonuc_typeI_TRD_sf"/>
</dbReference>
<dbReference type="InterPro" id="IPR051212">
    <property type="entry name" value="Type-I_RE_S_subunit"/>
</dbReference>
<dbReference type="PANTHER" id="PTHR43140:SF1">
    <property type="entry name" value="TYPE I RESTRICTION ENZYME ECOKI SPECIFICITY SUBUNIT"/>
    <property type="match status" value="1"/>
</dbReference>
<sequence>MNMLNEPGMASETTSPSSLLTDLSLLAGAPNGIQKLRELILELAVRGKLVPQDPNDKSADFWVNQIENEKAKLVEAGLLRETKSPSKVHSREYLTVLPESWQWVTLTEIILGMDSGWSPACEATSSPNDEVWGVLKTTSVQMFKYLQGENKELPAHLNPRPEAEVKAGDILFTRAGPMNRVGISCLVESTRPKLMISDKIIRFHPVEAGAYGRYIALCLNTGETAQYLAKAKSGMAASQVNISQEKLKLAPIPLPPLPEQHRIVTKVDELMALCDRLEAQQVDAESAHARLVQALLDSLTQASDADDFAASWQRLAEHFHTLFTTESSIDALKQTLLQLAVMGKLVPQDPNDEPAAELLKHIAKKKAQLITEGKIKKQKPPVEISQEEKPFNLPKGWEWARFGNICSISSELVRPEDFPELRQVAPDCIEKGTGLLTKRRTVKESGVKGPNNRFYAGQIIYSKIRPSLSKAILVDFEGLCSADMYPLDVFIDPQFLLNEILSEVFLRQVRIAENRIKMPKLNKESLASFVLPIPPLLEQHRIVNKIYQIVTLCNQLKGHIRLVQQVQVRLTNALVGQAVA</sequence>
<dbReference type="Pfam" id="PF01420">
    <property type="entry name" value="Methylase_S"/>
    <property type="match status" value="2"/>
</dbReference>
<protein>
    <recommendedName>
        <fullName evidence="4">Type I restriction modification DNA specificity domain-containing protein</fullName>
    </recommendedName>
</protein>
<feature type="domain" description="Type I restriction modification DNA specificity" evidence="4">
    <location>
        <begin position="163"/>
        <end position="281"/>
    </location>
</feature>
<keyword evidence="2" id="KW-0680">Restriction system</keyword>
<feature type="domain" description="Type I restriction modification DNA specificity" evidence="4">
    <location>
        <begin position="446"/>
        <end position="559"/>
    </location>
</feature>
<comment type="caution">
    <text evidence="5">The sequence shown here is derived from an EMBL/GenBank/DDBJ whole genome shotgun (WGS) entry which is preliminary data.</text>
</comment>
<keyword evidence="3" id="KW-0238">DNA-binding</keyword>
<dbReference type="PANTHER" id="PTHR43140">
    <property type="entry name" value="TYPE-1 RESTRICTION ENZYME ECOKI SPECIFICITY PROTEIN"/>
    <property type="match status" value="1"/>
</dbReference>
<gene>
    <name evidence="5" type="ORF">GCM10009425_46790</name>
</gene>
<dbReference type="RefSeq" id="WP_229685471.1">
    <property type="nucleotide sequence ID" value="NZ_BMNW01000020.1"/>
</dbReference>
<evidence type="ECO:0000256" key="1">
    <source>
        <dbReference type="ARBA" id="ARBA00010923"/>
    </source>
</evidence>
<organism evidence="5 6">
    <name type="scientific">Pseudomonas asuensis</name>
    <dbReference type="NCBI Taxonomy" id="1825787"/>
    <lineage>
        <taxon>Bacteria</taxon>
        <taxon>Pseudomonadati</taxon>
        <taxon>Pseudomonadota</taxon>
        <taxon>Gammaproteobacteria</taxon>
        <taxon>Pseudomonadales</taxon>
        <taxon>Pseudomonadaceae</taxon>
        <taxon>Pseudomonas</taxon>
    </lineage>
</organism>
<reference evidence="6" key="1">
    <citation type="journal article" date="2019" name="Int. J. Syst. Evol. Microbiol.">
        <title>The Global Catalogue of Microorganisms (GCM) 10K type strain sequencing project: providing services to taxonomists for standard genome sequencing and annotation.</title>
        <authorList>
            <consortium name="The Broad Institute Genomics Platform"/>
            <consortium name="The Broad Institute Genome Sequencing Center for Infectious Disease"/>
            <person name="Wu L."/>
            <person name="Ma J."/>
        </authorList>
    </citation>
    <scope>NUCLEOTIDE SEQUENCE [LARGE SCALE GENOMIC DNA]</scope>
    <source>
        <strain evidence="6">JCM 13501</strain>
    </source>
</reference>
<dbReference type="EMBL" id="BMNW01000020">
    <property type="protein sequence ID" value="GGM30779.1"/>
    <property type="molecule type" value="Genomic_DNA"/>
</dbReference>
<dbReference type="InterPro" id="IPR000055">
    <property type="entry name" value="Restrct_endonuc_typeI_TRD"/>
</dbReference>
<dbReference type="SUPFAM" id="SSF116734">
    <property type="entry name" value="DNA methylase specificity domain"/>
    <property type="match status" value="2"/>
</dbReference>
<evidence type="ECO:0000313" key="6">
    <source>
        <dbReference type="Proteomes" id="UP000616499"/>
    </source>
</evidence>
<evidence type="ECO:0000256" key="3">
    <source>
        <dbReference type="ARBA" id="ARBA00023125"/>
    </source>
</evidence>
<proteinExistence type="inferred from homology"/>
<dbReference type="Gene3D" id="3.90.220.20">
    <property type="entry name" value="DNA methylase specificity domains"/>
    <property type="match status" value="2"/>
</dbReference>
<dbReference type="CDD" id="cd17261">
    <property type="entry name" value="RMtype1_S_EcoKI-TRD2-CR2_like"/>
    <property type="match status" value="1"/>
</dbReference>